<evidence type="ECO:0000313" key="7">
    <source>
        <dbReference type="EMBL" id="AOY77683.1"/>
    </source>
</evidence>
<dbReference type="Pfam" id="PF12729">
    <property type="entry name" value="4HB_MCP_1"/>
    <property type="match status" value="1"/>
</dbReference>
<dbReference type="Proteomes" id="UP000177894">
    <property type="component" value="Chromosome"/>
</dbReference>
<dbReference type="SMART" id="SM00283">
    <property type="entry name" value="MA"/>
    <property type="match status" value="1"/>
</dbReference>
<name>A0AAC9RN51_9CLOT</name>
<keyword evidence="9" id="KW-1185">Reference proteome</keyword>
<dbReference type="Pfam" id="PF00015">
    <property type="entry name" value="MCPsignal"/>
    <property type="match status" value="1"/>
</dbReference>
<dbReference type="RefSeq" id="WP_070971618.1">
    <property type="nucleotide sequence ID" value="NZ_CP017603.1"/>
</dbReference>
<dbReference type="CDD" id="cd06225">
    <property type="entry name" value="HAMP"/>
    <property type="match status" value="1"/>
</dbReference>
<dbReference type="EMBL" id="CP020559">
    <property type="protein sequence ID" value="ARE88270.1"/>
    <property type="molecule type" value="Genomic_DNA"/>
</dbReference>
<protein>
    <submittedName>
        <fullName evidence="7 8">Chemotaxis protein</fullName>
    </submittedName>
</protein>
<keyword evidence="4" id="KW-0472">Membrane</keyword>
<dbReference type="InterPro" id="IPR024478">
    <property type="entry name" value="HlyB_4HB_MCP"/>
</dbReference>
<organism evidence="8 10">
    <name type="scientific">Clostridium formicaceticum</name>
    <dbReference type="NCBI Taxonomy" id="1497"/>
    <lineage>
        <taxon>Bacteria</taxon>
        <taxon>Bacillati</taxon>
        <taxon>Bacillota</taxon>
        <taxon>Clostridia</taxon>
        <taxon>Eubacteriales</taxon>
        <taxon>Clostridiaceae</taxon>
        <taxon>Clostridium</taxon>
    </lineage>
</organism>
<dbReference type="Proteomes" id="UP000192478">
    <property type="component" value="Chromosome"/>
</dbReference>
<evidence type="ECO:0000256" key="3">
    <source>
        <dbReference type="PROSITE-ProRule" id="PRU00284"/>
    </source>
</evidence>
<accession>A0AAC9RN51</accession>
<sequence length="576" mass="62751">MKFLRDMKLVFKIGLLSLSFFIFLGILGITSIKQVSNVNDKLMELNNDRLVEIVKLESIKSDIEYIRSQSNSLMDARDNNSAKEPIQEDIETRATSVTEKISAYKDNGEYRAVTESFTNFIAAKDEFIRLNGVDNEVEENQLEIVHQGTAPTEMVNYDNARRDIITALDEMINIQLIKAKATYDESKITYRHTILAITSLMIICAAITLVLSIIIIKSIVAPVKNITMKLKEISNNGGDLTQRLCYESGDEIGELSSSFDLFVDKLQTIIKEVAASTEVIASSSMQLSTATSISTQSLEEISNSVAEIAAGMSASATATEENIANLMEIANFSEATAGASSNTTMNSKKAQGAAEMGAEQIAEVVSSITEIASSSKEVSSIIGALDKSSKEIGDIIEIITSISEQTNLLALNAAIEAARAGEAGRGFNVVAEEIRKLADESKNAAKEISELIEENQLKSTAAVSSVKVVEEKVFIGVNKATEVGKSIMNIIDNIHNIVREIEEIEGANEKQAQSTKEIEKRIKHMSATSNEIAAGTEDMSSRIEEQLSTMTEIEITTEQLSQMANRLCTLTDGFTV</sequence>
<dbReference type="AlphaFoldDB" id="A0AAC9RN51"/>
<evidence type="ECO:0000313" key="8">
    <source>
        <dbReference type="EMBL" id="ARE88270.1"/>
    </source>
</evidence>
<feature type="domain" description="Methyl-accepting transducer" evidence="5">
    <location>
        <begin position="290"/>
        <end position="526"/>
    </location>
</feature>
<evidence type="ECO:0000259" key="5">
    <source>
        <dbReference type="PROSITE" id="PS50111"/>
    </source>
</evidence>
<dbReference type="PANTHER" id="PTHR32089:SF112">
    <property type="entry name" value="LYSOZYME-LIKE PROTEIN-RELATED"/>
    <property type="match status" value="1"/>
</dbReference>
<dbReference type="PROSITE" id="PS50111">
    <property type="entry name" value="CHEMOTAXIS_TRANSDUC_2"/>
    <property type="match status" value="1"/>
</dbReference>
<keyword evidence="1 3" id="KW-0807">Transducer</keyword>
<dbReference type="GO" id="GO:0007165">
    <property type="term" value="P:signal transduction"/>
    <property type="evidence" value="ECO:0007669"/>
    <property type="project" value="UniProtKB-KW"/>
</dbReference>
<dbReference type="Gene3D" id="1.10.8.500">
    <property type="entry name" value="HAMP domain in histidine kinase"/>
    <property type="match status" value="1"/>
</dbReference>
<dbReference type="InterPro" id="IPR003660">
    <property type="entry name" value="HAMP_dom"/>
</dbReference>
<feature type="transmembrane region" description="Helical" evidence="4">
    <location>
        <begin position="194"/>
        <end position="220"/>
    </location>
</feature>
<evidence type="ECO:0000313" key="10">
    <source>
        <dbReference type="Proteomes" id="UP000192478"/>
    </source>
</evidence>
<keyword evidence="4" id="KW-0812">Transmembrane</keyword>
<reference evidence="8 10" key="2">
    <citation type="submission" date="2017-03" db="EMBL/GenBank/DDBJ databases">
        <title>Complete sequence of Clostridium formicaceticum DSM 92.</title>
        <authorList>
            <person name="Poehlein A."/>
            <person name="Karl M."/>
            <person name="Bengelsdorf F.R."/>
            <person name="Duerre P."/>
            <person name="Daniel R."/>
        </authorList>
    </citation>
    <scope>NUCLEOTIDE SEQUENCE [LARGE SCALE GENOMIC DNA]</scope>
    <source>
        <strain evidence="8 10">DSM 92</strain>
    </source>
</reference>
<dbReference type="Pfam" id="PF00672">
    <property type="entry name" value="HAMP"/>
    <property type="match status" value="1"/>
</dbReference>
<reference evidence="7 9" key="1">
    <citation type="submission" date="2016-10" db="EMBL/GenBank/DDBJ databases">
        <title>Complete Genome Sequence of Acetogen Clostridium formicoaceticum ATCC 27076.</title>
        <authorList>
            <person name="Bao T."/>
            <person name="Cheng C."/>
            <person name="Zhao J."/>
            <person name="Yang S.-T."/>
            <person name="Wang J."/>
            <person name="Wang M."/>
        </authorList>
    </citation>
    <scope>NUCLEOTIDE SEQUENCE [LARGE SCALE GENOMIC DNA]</scope>
    <source>
        <strain evidence="7 9">ATCC 27076</strain>
    </source>
</reference>
<dbReference type="GO" id="GO:0016020">
    <property type="term" value="C:membrane"/>
    <property type="evidence" value="ECO:0007669"/>
    <property type="project" value="InterPro"/>
</dbReference>
<dbReference type="KEGG" id="cfm:BJL90_18555"/>
<evidence type="ECO:0000256" key="2">
    <source>
        <dbReference type="ARBA" id="ARBA00029447"/>
    </source>
</evidence>
<keyword evidence="4" id="KW-1133">Transmembrane helix</keyword>
<dbReference type="SMART" id="SM00304">
    <property type="entry name" value="HAMP"/>
    <property type="match status" value="2"/>
</dbReference>
<dbReference type="PROSITE" id="PS50885">
    <property type="entry name" value="HAMP"/>
    <property type="match status" value="1"/>
</dbReference>
<dbReference type="SUPFAM" id="SSF58104">
    <property type="entry name" value="Methyl-accepting chemotaxis protein (MCP) signaling domain"/>
    <property type="match status" value="1"/>
</dbReference>
<evidence type="ECO:0000259" key="6">
    <source>
        <dbReference type="PROSITE" id="PS50885"/>
    </source>
</evidence>
<proteinExistence type="inferred from homology"/>
<evidence type="ECO:0000256" key="1">
    <source>
        <dbReference type="ARBA" id="ARBA00023224"/>
    </source>
</evidence>
<dbReference type="Gene3D" id="1.10.287.950">
    <property type="entry name" value="Methyl-accepting chemotaxis protein"/>
    <property type="match status" value="1"/>
</dbReference>
<comment type="similarity">
    <text evidence="2">Belongs to the methyl-accepting chemotaxis (MCP) protein family.</text>
</comment>
<dbReference type="InterPro" id="IPR004089">
    <property type="entry name" value="MCPsignal_dom"/>
</dbReference>
<evidence type="ECO:0000313" key="9">
    <source>
        <dbReference type="Proteomes" id="UP000177894"/>
    </source>
</evidence>
<feature type="domain" description="HAMP" evidence="6">
    <location>
        <begin position="217"/>
        <end position="271"/>
    </location>
</feature>
<dbReference type="EMBL" id="CP017603">
    <property type="protein sequence ID" value="AOY77683.1"/>
    <property type="molecule type" value="Genomic_DNA"/>
</dbReference>
<evidence type="ECO:0000256" key="4">
    <source>
        <dbReference type="SAM" id="Phobius"/>
    </source>
</evidence>
<dbReference type="PANTHER" id="PTHR32089">
    <property type="entry name" value="METHYL-ACCEPTING CHEMOTAXIS PROTEIN MCPB"/>
    <property type="match status" value="1"/>
</dbReference>
<gene>
    <name evidence="8" type="primary">yoaH_2</name>
    <name evidence="7" type="ORF">BJL90_18555</name>
    <name evidence="8" type="ORF">CLFO_26710</name>
</gene>